<protein>
    <recommendedName>
        <fullName evidence="3">ASCH domain-containing protein</fullName>
    </recommendedName>
</protein>
<dbReference type="EMBL" id="LBSK01000034">
    <property type="protein sequence ID" value="KKQ15899.1"/>
    <property type="molecule type" value="Genomic_DNA"/>
</dbReference>
<proteinExistence type="predicted"/>
<evidence type="ECO:0000313" key="2">
    <source>
        <dbReference type="Proteomes" id="UP000033886"/>
    </source>
</evidence>
<organism evidence="1 2">
    <name type="scientific">candidate division WS6 bacterium GW2011_GWF1_36_8</name>
    <dbReference type="NCBI Taxonomy" id="1619098"/>
    <lineage>
        <taxon>Bacteria</taxon>
        <taxon>Candidatus Dojkabacteria</taxon>
    </lineage>
</organism>
<dbReference type="Proteomes" id="UP000033886">
    <property type="component" value="Unassembled WGS sequence"/>
</dbReference>
<sequence>MTEPKRIEAQIPDTATFFLAFPAPQKDLIDIAENPTEMVIVDGKNETKVIRGDFFRYPLGTMSNLICEITYGHDAAWTSRHLKQKYPYLEEDSMIAFFLFKKVKTTDNKD</sequence>
<name>A0A0G0HV25_9BACT</name>
<evidence type="ECO:0008006" key="3">
    <source>
        <dbReference type="Google" id="ProtNLM"/>
    </source>
</evidence>
<accession>A0A0G0HV25</accession>
<evidence type="ECO:0000313" key="1">
    <source>
        <dbReference type="EMBL" id="KKQ15899.1"/>
    </source>
</evidence>
<reference evidence="1 2" key="1">
    <citation type="journal article" date="2015" name="Nature">
        <title>rRNA introns, odd ribosomes, and small enigmatic genomes across a large radiation of phyla.</title>
        <authorList>
            <person name="Brown C.T."/>
            <person name="Hug L.A."/>
            <person name="Thomas B.C."/>
            <person name="Sharon I."/>
            <person name="Castelle C.J."/>
            <person name="Singh A."/>
            <person name="Wilkins M.J."/>
            <person name="Williams K.H."/>
            <person name="Banfield J.F."/>
        </authorList>
    </citation>
    <scope>NUCLEOTIDE SEQUENCE [LARGE SCALE GENOMIC DNA]</scope>
</reference>
<comment type="caution">
    <text evidence="1">The sequence shown here is derived from an EMBL/GenBank/DDBJ whole genome shotgun (WGS) entry which is preliminary data.</text>
</comment>
<dbReference type="AlphaFoldDB" id="A0A0G0HV25"/>
<gene>
    <name evidence="1" type="ORF">US29_C0034G0003</name>
</gene>